<accession>Q2LU13</accession>
<dbReference type="InterPro" id="IPR035093">
    <property type="entry name" value="RelE/ParE_toxin_dom_sf"/>
</dbReference>
<gene>
    <name evidence="1" type="ORF">SYN_01882</name>
</gene>
<dbReference type="InParanoid" id="Q2LU13"/>
<sequence length="69" mass="7889">MYEVLVKKRVLKDIGKLPEAIQKALVNLIDDLREKGPIRNEWPNFGKIGTFDAICRENGWPVGIAKRNL</sequence>
<dbReference type="SUPFAM" id="SSF143011">
    <property type="entry name" value="RelE-like"/>
    <property type="match status" value="1"/>
</dbReference>
<dbReference type="KEGG" id="sat:SYN_01882"/>
<evidence type="ECO:0000313" key="2">
    <source>
        <dbReference type="Proteomes" id="UP000001933"/>
    </source>
</evidence>
<organism evidence="1 2">
    <name type="scientific">Syntrophus aciditrophicus (strain SB)</name>
    <dbReference type="NCBI Taxonomy" id="56780"/>
    <lineage>
        <taxon>Bacteria</taxon>
        <taxon>Pseudomonadati</taxon>
        <taxon>Thermodesulfobacteriota</taxon>
        <taxon>Syntrophia</taxon>
        <taxon>Syntrophales</taxon>
        <taxon>Syntrophaceae</taxon>
        <taxon>Syntrophus</taxon>
    </lineage>
</organism>
<keyword evidence="2" id="KW-1185">Reference proteome</keyword>
<dbReference type="Proteomes" id="UP000001933">
    <property type="component" value="Chromosome"/>
</dbReference>
<name>Q2LU13_SYNAS</name>
<protein>
    <submittedName>
        <fullName evidence="1">Hypothetical cytosolic protein</fullName>
    </submittedName>
</protein>
<dbReference type="HOGENOM" id="CLU_2774418_0_0_7"/>
<dbReference type="EMBL" id="CP000252">
    <property type="protein sequence ID" value="ABC77573.1"/>
    <property type="molecule type" value="Genomic_DNA"/>
</dbReference>
<evidence type="ECO:0000313" key="1">
    <source>
        <dbReference type="EMBL" id="ABC77573.1"/>
    </source>
</evidence>
<dbReference type="AlphaFoldDB" id="Q2LU13"/>
<dbReference type="STRING" id="56780.SYN_01882"/>
<proteinExistence type="predicted"/>
<reference evidence="1 2" key="1">
    <citation type="journal article" date="2007" name="Proc. Natl. Acad. Sci. U.S.A.">
        <title>The genome of Syntrophus aciditrophicus: life at the thermodynamic limit of microbial growth.</title>
        <authorList>
            <person name="McInerney M.J."/>
            <person name="Rohlin L."/>
            <person name="Mouttaki H."/>
            <person name="Kim U."/>
            <person name="Krupp R.S."/>
            <person name="Rios-Hernandez L."/>
            <person name="Sieber J."/>
            <person name="Struchtemeyer C.G."/>
            <person name="Bhattacharyya A."/>
            <person name="Campbell J.W."/>
            <person name="Gunsalus R.P."/>
        </authorList>
    </citation>
    <scope>NUCLEOTIDE SEQUENCE [LARGE SCALE GENOMIC DNA]</scope>
    <source>
        <strain evidence="1 2">SB</strain>
    </source>
</reference>